<feature type="domain" description="BPL/LPL catalytic" evidence="7">
    <location>
        <begin position="1"/>
        <end position="178"/>
    </location>
</feature>
<comment type="catalytic activity">
    <reaction evidence="6">
        <text>biotin + L-lysyl-[protein] + ATP = N(6)-biotinyl-L-lysyl-[protein] + AMP + diphosphate + H(+)</text>
        <dbReference type="Rhea" id="RHEA:11756"/>
        <dbReference type="Rhea" id="RHEA-COMP:9752"/>
        <dbReference type="Rhea" id="RHEA-COMP:10505"/>
        <dbReference type="ChEBI" id="CHEBI:15378"/>
        <dbReference type="ChEBI" id="CHEBI:29969"/>
        <dbReference type="ChEBI" id="CHEBI:30616"/>
        <dbReference type="ChEBI" id="CHEBI:33019"/>
        <dbReference type="ChEBI" id="CHEBI:57586"/>
        <dbReference type="ChEBI" id="CHEBI:83144"/>
        <dbReference type="ChEBI" id="CHEBI:456215"/>
        <dbReference type="EC" id="6.3.4.15"/>
    </reaction>
</comment>
<evidence type="ECO:0000256" key="3">
    <source>
        <dbReference type="ARBA" id="ARBA00022840"/>
    </source>
</evidence>
<keyword evidence="9" id="KW-1185">Reference proteome</keyword>
<sequence>MSPQIDIIAETGSTNSDLLARLAKGETLAEGYWLIANRQTSGRGRQGRAWLDAPGNFMGSTLVHLREGDPPVSSLSFVAALAVYRAASGRVARPETLILKWPNDVLLSGAKFCGILLEREGPFAVIGIGVNLAAAPRIAGRQTLALAAVGAPTDRNLFAADLAHSMADELARWREYGAGPLLARWEAAAHRAGSRLSVHCATGEKVSGTYMGLAADGALRLALDDGTTQVIHAGDVMLERD</sequence>
<keyword evidence="3" id="KW-0067">ATP-binding</keyword>
<protein>
    <recommendedName>
        <fullName evidence="5">biotin--[biotin carboxyl-carrier protein] ligase</fullName>
        <ecNumber evidence="5">6.3.4.15</ecNumber>
    </recommendedName>
</protein>
<proteinExistence type="predicted"/>
<gene>
    <name evidence="8" type="ORF">ACFODK_01405</name>
</gene>
<dbReference type="EC" id="6.3.4.15" evidence="5"/>
<keyword evidence="2" id="KW-0547">Nucleotide-binding</keyword>
<evidence type="ECO:0000313" key="9">
    <source>
        <dbReference type="Proteomes" id="UP001595378"/>
    </source>
</evidence>
<dbReference type="SUPFAM" id="SSF55681">
    <property type="entry name" value="Class II aaRS and biotin synthetases"/>
    <property type="match status" value="1"/>
</dbReference>
<evidence type="ECO:0000256" key="6">
    <source>
        <dbReference type="ARBA" id="ARBA00047846"/>
    </source>
</evidence>
<dbReference type="NCBIfam" id="TIGR00121">
    <property type="entry name" value="birA_ligase"/>
    <property type="match status" value="1"/>
</dbReference>
<dbReference type="InterPro" id="IPR004408">
    <property type="entry name" value="Biotin_CoA_COase_ligase"/>
</dbReference>
<reference evidence="9" key="1">
    <citation type="journal article" date="2019" name="Int. J. Syst. Evol. Microbiol.">
        <title>The Global Catalogue of Microorganisms (GCM) 10K type strain sequencing project: providing services to taxonomists for standard genome sequencing and annotation.</title>
        <authorList>
            <consortium name="The Broad Institute Genomics Platform"/>
            <consortium name="The Broad Institute Genome Sequencing Center for Infectious Disease"/>
            <person name="Wu L."/>
            <person name="Ma J."/>
        </authorList>
    </citation>
    <scope>NUCLEOTIDE SEQUENCE [LARGE SCALE GENOMIC DNA]</scope>
    <source>
        <strain evidence="9">KCTC 52606</strain>
    </source>
</reference>
<dbReference type="SUPFAM" id="SSF50037">
    <property type="entry name" value="C-terminal domain of transcriptional repressors"/>
    <property type="match status" value="1"/>
</dbReference>
<keyword evidence="1 8" id="KW-0436">Ligase</keyword>
<keyword evidence="4" id="KW-0092">Biotin</keyword>
<evidence type="ECO:0000256" key="1">
    <source>
        <dbReference type="ARBA" id="ARBA00022598"/>
    </source>
</evidence>
<comment type="caution">
    <text evidence="8">The sequence shown here is derived from an EMBL/GenBank/DDBJ whole genome shotgun (WGS) entry which is preliminary data.</text>
</comment>
<evidence type="ECO:0000259" key="7">
    <source>
        <dbReference type="PROSITE" id="PS51733"/>
    </source>
</evidence>
<dbReference type="PANTHER" id="PTHR12835">
    <property type="entry name" value="BIOTIN PROTEIN LIGASE"/>
    <property type="match status" value="1"/>
</dbReference>
<evidence type="ECO:0000256" key="4">
    <source>
        <dbReference type="ARBA" id="ARBA00023267"/>
    </source>
</evidence>
<name>A0ABV7E9Z9_9SPHN</name>
<organism evidence="8 9">
    <name type="scientific">Alteraurantiacibacter lauratis</name>
    <dbReference type="NCBI Taxonomy" id="2054627"/>
    <lineage>
        <taxon>Bacteria</taxon>
        <taxon>Pseudomonadati</taxon>
        <taxon>Pseudomonadota</taxon>
        <taxon>Alphaproteobacteria</taxon>
        <taxon>Sphingomonadales</taxon>
        <taxon>Erythrobacteraceae</taxon>
        <taxon>Alteraurantiacibacter</taxon>
    </lineage>
</organism>
<dbReference type="InterPro" id="IPR003142">
    <property type="entry name" value="BPL_C"/>
</dbReference>
<dbReference type="Pfam" id="PF02237">
    <property type="entry name" value="BPL_C"/>
    <property type="match status" value="1"/>
</dbReference>
<dbReference type="CDD" id="cd16442">
    <property type="entry name" value="BPL"/>
    <property type="match status" value="1"/>
</dbReference>
<dbReference type="Pfam" id="PF03099">
    <property type="entry name" value="BPL_LplA_LipB"/>
    <property type="match status" value="1"/>
</dbReference>
<accession>A0ABV7E9Z9</accession>
<dbReference type="Gene3D" id="2.30.30.100">
    <property type="match status" value="1"/>
</dbReference>
<dbReference type="RefSeq" id="WP_336917238.1">
    <property type="nucleotide sequence ID" value="NZ_JBANRN010000001.1"/>
</dbReference>
<dbReference type="Gene3D" id="3.30.930.10">
    <property type="entry name" value="Bira Bifunctional Protein, Domain 2"/>
    <property type="match status" value="1"/>
</dbReference>
<dbReference type="PROSITE" id="PS51733">
    <property type="entry name" value="BPL_LPL_CATALYTIC"/>
    <property type="match status" value="1"/>
</dbReference>
<dbReference type="EMBL" id="JBHRSU010000001">
    <property type="protein sequence ID" value="MFC3099545.1"/>
    <property type="molecule type" value="Genomic_DNA"/>
</dbReference>
<dbReference type="InterPro" id="IPR045864">
    <property type="entry name" value="aa-tRNA-synth_II/BPL/LPL"/>
</dbReference>
<dbReference type="GO" id="GO:0004077">
    <property type="term" value="F:biotin--[biotin carboxyl-carrier protein] ligase activity"/>
    <property type="evidence" value="ECO:0007669"/>
    <property type="project" value="UniProtKB-EC"/>
</dbReference>
<evidence type="ECO:0000256" key="2">
    <source>
        <dbReference type="ARBA" id="ARBA00022741"/>
    </source>
</evidence>
<dbReference type="PANTHER" id="PTHR12835:SF5">
    <property type="entry name" value="BIOTIN--PROTEIN LIGASE"/>
    <property type="match status" value="1"/>
</dbReference>
<evidence type="ECO:0000256" key="5">
    <source>
        <dbReference type="ARBA" id="ARBA00024227"/>
    </source>
</evidence>
<dbReference type="InterPro" id="IPR008988">
    <property type="entry name" value="Transcriptional_repressor_C"/>
</dbReference>
<evidence type="ECO:0000313" key="8">
    <source>
        <dbReference type="EMBL" id="MFC3099545.1"/>
    </source>
</evidence>
<dbReference type="Proteomes" id="UP001595378">
    <property type="component" value="Unassembled WGS sequence"/>
</dbReference>
<dbReference type="InterPro" id="IPR004143">
    <property type="entry name" value="BPL_LPL_catalytic"/>
</dbReference>